<protein>
    <submittedName>
        <fullName evidence="2">Transcriptional regulator</fullName>
    </submittedName>
</protein>
<dbReference type="CDD" id="cd23763">
    <property type="entry name" value="ASKHA_ATPase_ROK"/>
    <property type="match status" value="1"/>
</dbReference>
<reference evidence="2 3" key="1">
    <citation type="submission" date="2016-02" db="EMBL/GenBank/DDBJ databases">
        <title>Draft genome sequence of hydrocarbon degrading Staphylococcus saprophyticus Strain CNV2, isolated from crude-oil contaminated soil from Noonmati Oil Refinery, Guwahati, Assam, India.</title>
        <authorList>
            <person name="Mukherjee A."/>
            <person name="Chettri B."/>
            <person name="Langpoklakpam J."/>
            <person name="Singh A.K."/>
            <person name="Chattopadhyay D.J."/>
        </authorList>
    </citation>
    <scope>NUCLEOTIDE SEQUENCE [LARGE SCALE GENOMIC DNA]</scope>
    <source>
        <strain evidence="2 3">CNV2</strain>
    </source>
</reference>
<proteinExistence type="inferred from homology"/>
<dbReference type="AlphaFoldDB" id="A0A151A2A2"/>
<comment type="similarity">
    <text evidence="1">Belongs to the ROK (NagC/XylR) family.</text>
</comment>
<name>A0A151A2A2_9STAP</name>
<comment type="caution">
    <text evidence="2">The sequence shown here is derived from an EMBL/GenBank/DDBJ whole genome shotgun (WGS) entry which is preliminary data.</text>
</comment>
<dbReference type="RefSeq" id="WP_061853789.1">
    <property type="nucleotide sequence ID" value="NZ_LUGM01000002.1"/>
</dbReference>
<gene>
    <name evidence="2" type="ORF">A0131_01870</name>
</gene>
<dbReference type="EMBL" id="LUGM01000002">
    <property type="protein sequence ID" value="KYH13558.1"/>
    <property type="molecule type" value="Genomic_DNA"/>
</dbReference>
<evidence type="ECO:0000256" key="1">
    <source>
        <dbReference type="ARBA" id="ARBA00006479"/>
    </source>
</evidence>
<dbReference type="Gene3D" id="3.30.420.40">
    <property type="match status" value="2"/>
</dbReference>
<dbReference type="Pfam" id="PF00480">
    <property type="entry name" value="ROK"/>
    <property type="match status" value="1"/>
</dbReference>
<organism evidence="2 3">
    <name type="scientific">Staphylococcus kloosii</name>
    <dbReference type="NCBI Taxonomy" id="29384"/>
    <lineage>
        <taxon>Bacteria</taxon>
        <taxon>Bacillati</taxon>
        <taxon>Bacillota</taxon>
        <taxon>Bacilli</taxon>
        <taxon>Bacillales</taxon>
        <taxon>Staphylococcaceae</taxon>
        <taxon>Staphylococcus</taxon>
    </lineage>
</organism>
<dbReference type="Proteomes" id="UP000075418">
    <property type="component" value="Unassembled WGS sequence"/>
</dbReference>
<dbReference type="InterPro" id="IPR043129">
    <property type="entry name" value="ATPase_NBD"/>
</dbReference>
<evidence type="ECO:0000313" key="3">
    <source>
        <dbReference type="Proteomes" id="UP000075418"/>
    </source>
</evidence>
<dbReference type="InterPro" id="IPR000600">
    <property type="entry name" value="ROK"/>
</dbReference>
<dbReference type="SUPFAM" id="SSF53067">
    <property type="entry name" value="Actin-like ATPase domain"/>
    <property type="match status" value="1"/>
</dbReference>
<dbReference type="PANTHER" id="PTHR18964">
    <property type="entry name" value="ROK (REPRESSOR, ORF, KINASE) FAMILY"/>
    <property type="match status" value="1"/>
</dbReference>
<dbReference type="PANTHER" id="PTHR18964:SF149">
    <property type="entry name" value="BIFUNCTIONAL UDP-N-ACETYLGLUCOSAMINE 2-EPIMERASE_N-ACETYLMANNOSAMINE KINASE"/>
    <property type="match status" value="1"/>
</dbReference>
<sequence length="296" mass="32976">MYKLAVDIGGTKTIVGVIDENMEIIDFQTFETIAPSPQQQFDKIISLAKEYKSNYDQLAPQTLNIAMPGPCEYKEGIFLNPPNLQQYNGFNAGDYIRKYSDFKPAFVNDTDAAIRAEYRDLDVNEDSFIYLTISTGIGLAYMNNGKPLAGVDGNFGEIGHTIIKTDSDYQCPVCKQYGCVENEISGLAISRKATDIMGEETSTRQAIDMYMNDEHSGMTAMLDEIMKMTQQLCNNIYSLYNVYTIVLGGGVTNSALPYKESIESYAKKHNLMTEGEFKVKISNLNSNVLAGLYDVK</sequence>
<accession>A0A151A2A2</accession>
<evidence type="ECO:0000313" key="2">
    <source>
        <dbReference type="EMBL" id="KYH13558.1"/>
    </source>
</evidence>